<sequence length="143" mass="16129">MVKGEGEEKKKVGEGKSAVWSKRPRAHGDPAGYFCKNINANSKGGSEARRACERVKAHLPAEMEAGLDFRALRYESPFHNYDIIHMNFDKRSSRADRANSALGVTLYKNTIVGIPRRQVETQLKAPQRDEEQLLRDPGKYRGD</sequence>
<accession>F4WP68</accession>
<evidence type="ECO:0000313" key="2">
    <source>
        <dbReference type="EMBL" id="EGI63999.1"/>
    </source>
</evidence>
<gene>
    <name evidence="2" type="ORF">G5I_07578</name>
</gene>
<keyword evidence="3" id="KW-1185">Reference proteome</keyword>
<feature type="region of interest" description="Disordered" evidence="1">
    <location>
        <begin position="122"/>
        <end position="143"/>
    </location>
</feature>
<evidence type="ECO:0000313" key="3">
    <source>
        <dbReference type="Proteomes" id="UP000007755"/>
    </source>
</evidence>
<organism evidence="3">
    <name type="scientific">Acromyrmex echinatior</name>
    <name type="common">Panamanian leafcutter ant</name>
    <name type="synonym">Acromyrmex octospinosus echinatior</name>
    <dbReference type="NCBI Taxonomy" id="103372"/>
    <lineage>
        <taxon>Eukaryota</taxon>
        <taxon>Metazoa</taxon>
        <taxon>Ecdysozoa</taxon>
        <taxon>Arthropoda</taxon>
        <taxon>Hexapoda</taxon>
        <taxon>Insecta</taxon>
        <taxon>Pterygota</taxon>
        <taxon>Neoptera</taxon>
        <taxon>Endopterygota</taxon>
        <taxon>Hymenoptera</taxon>
        <taxon>Apocrita</taxon>
        <taxon>Aculeata</taxon>
        <taxon>Formicoidea</taxon>
        <taxon>Formicidae</taxon>
        <taxon>Myrmicinae</taxon>
        <taxon>Acromyrmex</taxon>
    </lineage>
</organism>
<dbReference type="EMBL" id="GL888243">
    <property type="protein sequence ID" value="EGI63999.1"/>
    <property type="molecule type" value="Genomic_DNA"/>
</dbReference>
<evidence type="ECO:0000256" key="1">
    <source>
        <dbReference type="SAM" id="MobiDB-lite"/>
    </source>
</evidence>
<name>F4WP68_ACREC</name>
<dbReference type="AlphaFoldDB" id="F4WP68"/>
<dbReference type="Proteomes" id="UP000007755">
    <property type="component" value="Unassembled WGS sequence"/>
</dbReference>
<dbReference type="InParanoid" id="F4WP68"/>
<protein>
    <submittedName>
        <fullName evidence="2">Uncharacterized protein</fullName>
    </submittedName>
</protein>
<feature type="region of interest" description="Disordered" evidence="1">
    <location>
        <begin position="1"/>
        <end position="28"/>
    </location>
</feature>
<feature type="compositionally biased region" description="Basic and acidic residues" evidence="1">
    <location>
        <begin position="126"/>
        <end position="143"/>
    </location>
</feature>
<reference evidence="2" key="1">
    <citation type="submission" date="2011-02" db="EMBL/GenBank/DDBJ databases">
        <title>The genome of the leaf-cutting ant Acromyrmex echinatior suggests key adaptations to social evolution and fungus farming.</title>
        <authorList>
            <person name="Nygaard S."/>
            <person name="Zhang G."/>
        </authorList>
    </citation>
    <scope>NUCLEOTIDE SEQUENCE</scope>
</reference>
<proteinExistence type="predicted"/>
<feature type="compositionally biased region" description="Basic and acidic residues" evidence="1">
    <location>
        <begin position="1"/>
        <end position="14"/>
    </location>
</feature>